<evidence type="ECO:0000256" key="8">
    <source>
        <dbReference type="ARBA" id="ARBA00023010"/>
    </source>
</evidence>
<dbReference type="RefSeq" id="WP_102068053.1">
    <property type="nucleotide sequence ID" value="NZ_PDNV01000001.1"/>
</dbReference>
<keyword evidence="9 10" id="KW-0472">Membrane</keyword>
<keyword evidence="4" id="KW-0997">Cell inner membrane</keyword>
<keyword evidence="2 10" id="KW-0813">Transport</keyword>
<keyword evidence="3 10" id="KW-1003">Cell membrane</keyword>
<dbReference type="Pfam" id="PF02416">
    <property type="entry name" value="TatA_B_E"/>
    <property type="match status" value="1"/>
</dbReference>
<evidence type="ECO:0000256" key="7">
    <source>
        <dbReference type="ARBA" id="ARBA00022989"/>
    </source>
</evidence>
<dbReference type="HAMAP" id="MF_00236">
    <property type="entry name" value="TatA_E"/>
    <property type="match status" value="1"/>
</dbReference>
<reference evidence="12 13" key="1">
    <citation type="submission" date="2017-10" db="EMBL/GenBank/DDBJ databases">
        <title>Two draft genome sequences of Pusillimonas sp. strains isolated from a nitrate- and radionuclide-contaminated groundwater in Russia.</title>
        <authorList>
            <person name="Grouzdev D.S."/>
            <person name="Tourova T.P."/>
            <person name="Goeva M.A."/>
            <person name="Babich T.L."/>
            <person name="Sokolova D.S."/>
            <person name="Abdullin R."/>
            <person name="Poltaraus A.B."/>
            <person name="Toshchakov S.V."/>
            <person name="Nazina T.N."/>
        </authorList>
    </citation>
    <scope>NUCLEOTIDE SEQUENCE [LARGE SCALE GENOMIC DNA]</scope>
    <source>
        <strain evidence="12 13">JR1/69-2-13</strain>
    </source>
</reference>
<comment type="caution">
    <text evidence="12">The sequence shown here is derived from an EMBL/GenBank/DDBJ whole genome shotgun (WGS) entry which is preliminary data.</text>
</comment>
<comment type="function">
    <text evidence="10">Part of the twin-arginine translocation (Tat) system that transports large folded proteins containing a characteristic twin-arginine motif in their signal peptide across membranes. TatA could form the protein-conducting channel of the Tat system.</text>
</comment>
<proteinExistence type="inferred from homology"/>
<gene>
    <name evidence="10" type="primary">tatA</name>
    <name evidence="12" type="ORF">CR155_00500</name>
</gene>
<evidence type="ECO:0000256" key="1">
    <source>
        <dbReference type="ARBA" id="ARBA00004162"/>
    </source>
</evidence>
<keyword evidence="5 10" id="KW-0812">Transmembrane</keyword>
<keyword evidence="13" id="KW-1185">Reference proteome</keyword>
<dbReference type="InterPro" id="IPR003369">
    <property type="entry name" value="TatA/B/E"/>
</dbReference>
<dbReference type="NCBIfam" id="NF002813">
    <property type="entry name" value="PRK02958.1"/>
    <property type="match status" value="1"/>
</dbReference>
<evidence type="ECO:0000256" key="9">
    <source>
        <dbReference type="ARBA" id="ARBA00023136"/>
    </source>
</evidence>
<evidence type="ECO:0000256" key="2">
    <source>
        <dbReference type="ARBA" id="ARBA00022448"/>
    </source>
</evidence>
<feature type="region of interest" description="Disordered" evidence="11">
    <location>
        <begin position="49"/>
        <end position="76"/>
    </location>
</feature>
<organism evidence="12 13">
    <name type="scientific">Pollutimonas nitritireducens</name>
    <dbReference type="NCBI Taxonomy" id="2045209"/>
    <lineage>
        <taxon>Bacteria</taxon>
        <taxon>Pseudomonadati</taxon>
        <taxon>Pseudomonadota</taxon>
        <taxon>Betaproteobacteria</taxon>
        <taxon>Burkholderiales</taxon>
        <taxon>Alcaligenaceae</taxon>
        <taxon>Pollutimonas</taxon>
    </lineage>
</organism>
<dbReference type="InterPro" id="IPR006312">
    <property type="entry name" value="TatA/E"/>
</dbReference>
<dbReference type="GO" id="GO:0008320">
    <property type="term" value="F:protein transmembrane transporter activity"/>
    <property type="evidence" value="ECO:0007669"/>
    <property type="project" value="UniProtKB-UniRule"/>
</dbReference>
<evidence type="ECO:0000313" key="12">
    <source>
        <dbReference type="EMBL" id="PLC55572.1"/>
    </source>
</evidence>
<evidence type="ECO:0000256" key="11">
    <source>
        <dbReference type="SAM" id="MobiDB-lite"/>
    </source>
</evidence>
<dbReference type="Gene3D" id="1.20.5.3310">
    <property type="match status" value="1"/>
</dbReference>
<accession>A0A2N4UKL9</accession>
<dbReference type="OrthoDB" id="7066617at2"/>
<dbReference type="EMBL" id="PDNV01000001">
    <property type="protein sequence ID" value="PLC55572.1"/>
    <property type="molecule type" value="Genomic_DNA"/>
</dbReference>
<comment type="subunit">
    <text evidence="10">The Tat system comprises two distinct complexes: a TatABC complex, containing multiple copies of TatA, TatB and TatC subunits, and a separate TatA complex, containing only TatA subunits. Substrates initially bind to the TatABC complex, which probably triggers association of the separate TatA complex to form the active translocon.</text>
</comment>
<keyword evidence="6 10" id="KW-0653">Protein transport</keyword>
<feature type="transmembrane region" description="Helical" evidence="10">
    <location>
        <begin position="6"/>
        <end position="22"/>
    </location>
</feature>
<dbReference type="GO" id="GO:0043953">
    <property type="term" value="P:protein transport by the Tat complex"/>
    <property type="evidence" value="ECO:0007669"/>
    <property type="project" value="UniProtKB-UniRule"/>
</dbReference>
<dbReference type="PANTHER" id="PTHR42982:SF1">
    <property type="entry name" value="SEC-INDEPENDENT PROTEIN TRANSLOCASE PROTEIN TATA"/>
    <property type="match status" value="1"/>
</dbReference>
<dbReference type="NCBIfam" id="TIGR01411">
    <property type="entry name" value="tatAE"/>
    <property type="match status" value="1"/>
</dbReference>
<dbReference type="AlphaFoldDB" id="A0A2N4UKL9"/>
<protein>
    <recommendedName>
        <fullName evidence="10">Sec-independent protein translocase protein TatA</fullName>
    </recommendedName>
</protein>
<evidence type="ECO:0000256" key="10">
    <source>
        <dbReference type="HAMAP-Rule" id="MF_00236"/>
    </source>
</evidence>
<comment type="subcellular location">
    <subcellularLocation>
        <location evidence="1 10">Cell membrane</location>
        <topology evidence="1 10">Single-pass membrane protein</topology>
    </subcellularLocation>
</comment>
<keyword evidence="8 10" id="KW-0811">Translocation</keyword>
<evidence type="ECO:0000256" key="4">
    <source>
        <dbReference type="ARBA" id="ARBA00022519"/>
    </source>
</evidence>
<dbReference type="PANTHER" id="PTHR42982">
    <property type="entry name" value="SEC-INDEPENDENT PROTEIN TRANSLOCASE PROTEIN TATA"/>
    <property type="match status" value="1"/>
</dbReference>
<comment type="similarity">
    <text evidence="10">Belongs to the TatA/E family.</text>
</comment>
<name>A0A2N4UKL9_9BURK</name>
<evidence type="ECO:0000256" key="5">
    <source>
        <dbReference type="ARBA" id="ARBA00022692"/>
    </source>
</evidence>
<evidence type="ECO:0000256" key="3">
    <source>
        <dbReference type="ARBA" id="ARBA00022475"/>
    </source>
</evidence>
<dbReference type="Proteomes" id="UP000234328">
    <property type="component" value="Unassembled WGS sequence"/>
</dbReference>
<dbReference type="GO" id="GO:0033281">
    <property type="term" value="C:TAT protein transport complex"/>
    <property type="evidence" value="ECO:0007669"/>
    <property type="project" value="UniProtKB-UniRule"/>
</dbReference>
<keyword evidence="7 10" id="KW-1133">Transmembrane helix</keyword>
<evidence type="ECO:0000256" key="6">
    <source>
        <dbReference type="ARBA" id="ARBA00022927"/>
    </source>
</evidence>
<sequence length="76" mass="8458">MGSFSIWHWLIVLVIVALIFGTKKLRNMGEDLGGAVKGFKKGVADVKDDKTPDSVTQQRMKNDETIDVHAKEKTDV</sequence>
<feature type="compositionally biased region" description="Basic and acidic residues" evidence="11">
    <location>
        <begin position="60"/>
        <end position="76"/>
    </location>
</feature>
<evidence type="ECO:0000313" key="13">
    <source>
        <dbReference type="Proteomes" id="UP000234328"/>
    </source>
</evidence>